<gene>
    <name evidence="2" type="ORF">HNR19_003261</name>
</gene>
<evidence type="ECO:0000313" key="2">
    <source>
        <dbReference type="EMBL" id="NYJ02563.1"/>
    </source>
</evidence>
<keyword evidence="3" id="KW-1185">Reference proteome</keyword>
<keyword evidence="1" id="KW-0472">Membrane</keyword>
<accession>A0A853C8M9</accession>
<feature type="transmembrane region" description="Helical" evidence="1">
    <location>
        <begin position="22"/>
        <end position="44"/>
    </location>
</feature>
<dbReference type="Proteomes" id="UP000530424">
    <property type="component" value="Unassembled WGS sequence"/>
</dbReference>
<feature type="transmembrane region" description="Helical" evidence="1">
    <location>
        <begin position="124"/>
        <end position="141"/>
    </location>
</feature>
<feature type="transmembrane region" description="Helical" evidence="1">
    <location>
        <begin position="212"/>
        <end position="236"/>
    </location>
</feature>
<dbReference type="SUPFAM" id="SSF81343">
    <property type="entry name" value="Fumarate reductase respiratory complex transmembrane subunits"/>
    <property type="match status" value="1"/>
</dbReference>
<reference evidence="2 3" key="1">
    <citation type="submission" date="2020-07" db="EMBL/GenBank/DDBJ databases">
        <title>Sequencing the genomes of 1000 actinobacteria strains.</title>
        <authorList>
            <person name="Klenk H.-P."/>
        </authorList>
    </citation>
    <scope>NUCLEOTIDE SEQUENCE [LARGE SCALE GENOMIC DNA]</scope>
    <source>
        <strain evidence="2 3">DSM 103833</strain>
    </source>
</reference>
<dbReference type="RefSeq" id="WP_343047237.1">
    <property type="nucleotide sequence ID" value="NZ_JACCFP010000001.1"/>
</dbReference>
<name>A0A853C8M9_9ACTN</name>
<dbReference type="InterPro" id="IPR011138">
    <property type="entry name" value="Cytochrome_b-558"/>
</dbReference>
<dbReference type="EMBL" id="JACCFP010000001">
    <property type="protein sequence ID" value="NYJ02563.1"/>
    <property type="molecule type" value="Genomic_DNA"/>
</dbReference>
<keyword evidence="1" id="KW-1133">Transmembrane helix</keyword>
<dbReference type="CDD" id="cd03498">
    <property type="entry name" value="SQR_TypeB_2_TM"/>
    <property type="match status" value="1"/>
</dbReference>
<organism evidence="2 3">
    <name type="scientific">Nocardioides thalensis</name>
    <dbReference type="NCBI Taxonomy" id="1914755"/>
    <lineage>
        <taxon>Bacteria</taxon>
        <taxon>Bacillati</taxon>
        <taxon>Actinomycetota</taxon>
        <taxon>Actinomycetes</taxon>
        <taxon>Propionibacteriales</taxon>
        <taxon>Nocardioidaceae</taxon>
        <taxon>Nocardioides</taxon>
    </lineage>
</organism>
<dbReference type="AlphaFoldDB" id="A0A853C8M9"/>
<dbReference type="Gene3D" id="1.20.1300.10">
    <property type="entry name" value="Fumarate reductase/succinate dehydrogenase, transmembrane subunit"/>
    <property type="match status" value="1"/>
</dbReference>
<dbReference type="InterPro" id="IPR034804">
    <property type="entry name" value="SQR/QFR_C/D"/>
</dbReference>
<dbReference type="NCBIfam" id="TIGR02046">
    <property type="entry name" value="sdhC_b558_fam"/>
    <property type="match status" value="1"/>
</dbReference>
<dbReference type="GO" id="GO:0016020">
    <property type="term" value="C:membrane"/>
    <property type="evidence" value="ECO:0007669"/>
    <property type="project" value="InterPro"/>
</dbReference>
<comment type="caution">
    <text evidence="2">The sequence shown here is derived from an EMBL/GenBank/DDBJ whole genome shotgun (WGS) entry which is preliminary data.</text>
</comment>
<keyword evidence="1" id="KW-0812">Transmembrane</keyword>
<feature type="transmembrane region" description="Helical" evidence="1">
    <location>
        <begin position="76"/>
        <end position="99"/>
    </location>
</feature>
<proteinExistence type="predicted"/>
<evidence type="ECO:0000256" key="1">
    <source>
        <dbReference type="SAM" id="Phobius"/>
    </source>
</evidence>
<protein>
    <submittedName>
        <fullName evidence="2">Succinate dehydrogenase / fumarate reductase cytochrome b subunit</fullName>
    </submittedName>
</protein>
<feature type="transmembrane region" description="Helical" evidence="1">
    <location>
        <begin position="168"/>
        <end position="191"/>
    </location>
</feature>
<sequence length="237" mass="26130">MADPVTKTPRLKEGTRAYRTSIALKLLMAISGIVFVGFVLGHMYGNLKAFSGHDAFNEYAHHLRELGEPLLPHEGFLWIMRAGLIVSLVVHVVCAVVLWRRAQKARPVRYAVKKHTGAIPASRLMRFGGLTIFLFLVWHLVNFTIGKVNVQGGETDDPYNLLVDTFDVWWMTLIYLAAMAMLGAHLHHGVWSSLQTLGWTSTQQARATAKTFSLALAIVIAGGFSLVPLAVLAGIID</sequence>
<evidence type="ECO:0000313" key="3">
    <source>
        <dbReference type="Proteomes" id="UP000530424"/>
    </source>
</evidence>